<sequence length="113" mass="13005">MGKWIRRSAEQEIVEGNAVTSKREAATDWRLTAAIVAVSVEHKPTTVESTWWCHPTDGVYCAPSTRSDQYHLRQLDWQGCRHLQSMRLMRNNKNTCMNSSKQKHRGYQSASLL</sequence>
<dbReference type="Proteomes" id="UP000053237">
    <property type="component" value="Unassembled WGS sequence"/>
</dbReference>
<organism evidence="2 3">
    <name type="scientific">Albugo candida</name>
    <dbReference type="NCBI Taxonomy" id="65357"/>
    <lineage>
        <taxon>Eukaryota</taxon>
        <taxon>Sar</taxon>
        <taxon>Stramenopiles</taxon>
        <taxon>Oomycota</taxon>
        <taxon>Peronosporomycetes</taxon>
        <taxon>Albuginales</taxon>
        <taxon>Albuginaceae</taxon>
        <taxon>Albugo</taxon>
    </lineage>
</organism>
<evidence type="ECO:0000313" key="2">
    <source>
        <dbReference type="EMBL" id="CCI11559.1"/>
    </source>
</evidence>
<keyword evidence="3" id="KW-1185">Reference proteome</keyword>
<gene>
    <name evidence="2" type="ORF">BN9_131180</name>
</gene>
<comment type="caution">
    <text evidence="2">The sequence shown here is derived from an EMBL/GenBank/DDBJ whole genome shotgun (WGS) entry which is preliminary data.</text>
</comment>
<evidence type="ECO:0000256" key="1">
    <source>
        <dbReference type="SAM" id="MobiDB-lite"/>
    </source>
</evidence>
<protein>
    <submittedName>
        <fullName evidence="2">Uncharacterized protein</fullName>
    </submittedName>
</protein>
<dbReference type="InParanoid" id="A0A024FY29"/>
<evidence type="ECO:0000313" key="3">
    <source>
        <dbReference type="Proteomes" id="UP000053237"/>
    </source>
</evidence>
<feature type="region of interest" description="Disordered" evidence="1">
    <location>
        <begin position="94"/>
        <end position="113"/>
    </location>
</feature>
<dbReference type="AlphaFoldDB" id="A0A024FY29"/>
<accession>A0A024FY29</accession>
<name>A0A024FY29_9STRA</name>
<reference evidence="2 3" key="1">
    <citation type="submission" date="2012-05" db="EMBL/GenBank/DDBJ databases">
        <title>Recombination and specialization in a pathogen metapopulation.</title>
        <authorList>
            <person name="Gardiner A."/>
            <person name="Kemen E."/>
            <person name="Schultz-Larsen T."/>
            <person name="MacLean D."/>
            <person name="Van Oosterhout C."/>
            <person name="Jones J.D.G."/>
        </authorList>
    </citation>
    <scope>NUCLEOTIDE SEQUENCE [LARGE SCALE GENOMIC DNA]</scope>
    <source>
        <strain evidence="2 3">Ac Nc2</strain>
    </source>
</reference>
<dbReference type="EMBL" id="CAIX01001222">
    <property type="protein sequence ID" value="CCI11559.1"/>
    <property type="molecule type" value="Genomic_DNA"/>
</dbReference>
<proteinExistence type="predicted"/>